<evidence type="ECO:0000256" key="1">
    <source>
        <dbReference type="SAM" id="MobiDB-lite"/>
    </source>
</evidence>
<evidence type="ECO:0000313" key="3">
    <source>
        <dbReference type="Proteomes" id="UP000298663"/>
    </source>
</evidence>
<proteinExistence type="predicted"/>
<feature type="compositionally biased region" description="Basic and acidic residues" evidence="1">
    <location>
        <begin position="28"/>
        <end position="64"/>
    </location>
</feature>
<comment type="caution">
    <text evidence="2">The sequence shown here is derived from an EMBL/GenBank/DDBJ whole genome shotgun (WGS) entry which is preliminary data.</text>
</comment>
<feature type="region of interest" description="Disordered" evidence="1">
    <location>
        <begin position="24"/>
        <end position="64"/>
    </location>
</feature>
<organism evidence="2 3">
    <name type="scientific">Steinernema carpocapsae</name>
    <name type="common">Entomopathogenic nematode</name>
    <dbReference type="NCBI Taxonomy" id="34508"/>
    <lineage>
        <taxon>Eukaryota</taxon>
        <taxon>Metazoa</taxon>
        <taxon>Ecdysozoa</taxon>
        <taxon>Nematoda</taxon>
        <taxon>Chromadorea</taxon>
        <taxon>Rhabditida</taxon>
        <taxon>Tylenchina</taxon>
        <taxon>Panagrolaimomorpha</taxon>
        <taxon>Strongyloidoidea</taxon>
        <taxon>Steinernematidae</taxon>
        <taxon>Steinernema</taxon>
    </lineage>
</organism>
<dbReference type="Proteomes" id="UP000298663">
    <property type="component" value="Unassembled WGS sequence"/>
</dbReference>
<dbReference type="EMBL" id="AZBU02000007">
    <property type="protein sequence ID" value="TKR69923.1"/>
    <property type="molecule type" value="Genomic_DNA"/>
</dbReference>
<dbReference type="AlphaFoldDB" id="A0A4U5MLA6"/>
<reference evidence="2 3" key="1">
    <citation type="journal article" date="2015" name="Genome Biol.">
        <title>Comparative genomics of Steinernema reveals deeply conserved gene regulatory networks.</title>
        <authorList>
            <person name="Dillman A.R."/>
            <person name="Macchietto M."/>
            <person name="Porter C.F."/>
            <person name="Rogers A."/>
            <person name="Williams B."/>
            <person name="Antoshechkin I."/>
            <person name="Lee M.M."/>
            <person name="Goodwin Z."/>
            <person name="Lu X."/>
            <person name="Lewis E.E."/>
            <person name="Goodrich-Blair H."/>
            <person name="Stock S.P."/>
            <person name="Adams B.J."/>
            <person name="Sternberg P.W."/>
            <person name="Mortazavi A."/>
        </authorList>
    </citation>
    <scope>NUCLEOTIDE SEQUENCE [LARGE SCALE GENOMIC DNA]</scope>
    <source>
        <strain evidence="2 3">ALL</strain>
    </source>
</reference>
<keyword evidence="3" id="KW-1185">Reference proteome</keyword>
<sequence>MKSENPRPVESKDDPKMMLFRHARNHFHTSEVSDRSMGRSKEARNKAFPDKLKPPTENDPKMDFSRRALMQIRPFDV</sequence>
<name>A0A4U5MLA6_STECR</name>
<accession>A0A4U5MLA6</accession>
<reference evidence="2 3" key="2">
    <citation type="journal article" date="2019" name="G3 (Bethesda)">
        <title>Hybrid Assembly of the Genome of the Entomopathogenic Nematode Steinernema carpocapsae Identifies the X-Chromosome.</title>
        <authorList>
            <person name="Serra L."/>
            <person name="Macchietto M."/>
            <person name="Macias-Munoz A."/>
            <person name="McGill C.J."/>
            <person name="Rodriguez I.M."/>
            <person name="Rodriguez B."/>
            <person name="Murad R."/>
            <person name="Mortazavi A."/>
        </authorList>
    </citation>
    <scope>NUCLEOTIDE SEQUENCE [LARGE SCALE GENOMIC DNA]</scope>
    <source>
        <strain evidence="2 3">ALL</strain>
    </source>
</reference>
<evidence type="ECO:0000313" key="2">
    <source>
        <dbReference type="EMBL" id="TKR69923.1"/>
    </source>
</evidence>
<protein>
    <submittedName>
        <fullName evidence="2">Uncharacterized protein</fullName>
    </submittedName>
</protein>
<gene>
    <name evidence="2" type="ORF">L596_022011</name>
</gene>